<evidence type="ECO:0000256" key="2">
    <source>
        <dbReference type="ARBA" id="ARBA00022729"/>
    </source>
</evidence>
<evidence type="ECO:0000313" key="7">
    <source>
        <dbReference type="Proteomes" id="UP000887574"/>
    </source>
</evidence>
<evidence type="ECO:0000256" key="1">
    <source>
        <dbReference type="ARBA" id="ARBA00022723"/>
    </source>
</evidence>
<dbReference type="GO" id="GO:0046872">
    <property type="term" value="F:metal ion binding"/>
    <property type="evidence" value="ECO:0007669"/>
    <property type="project" value="UniProtKB-KW"/>
</dbReference>
<name>A0A915DFS9_9BILA</name>
<keyword evidence="3" id="KW-0862">Zinc</keyword>
<dbReference type="Pfam" id="PF01551">
    <property type="entry name" value="Peptidase_M23"/>
    <property type="match status" value="1"/>
</dbReference>
<feature type="domain" description="M23ase beta-sheet core" evidence="6">
    <location>
        <begin position="38"/>
        <end position="131"/>
    </location>
</feature>
<dbReference type="SUPFAM" id="SSF51261">
    <property type="entry name" value="Duplicated hybrid motif"/>
    <property type="match status" value="1"/>
</dbReference>
<dbReference type="Gene3D" id="2.70.70.10">
    <property type="entry name" value="Glucose Permease (Domain IIA)"/>
    <property type="match status" value="1"/>
</dbReference>
<dbReference type="InterPro" id="IPR008663">
    <property type="entry name" value="LECT2"/>
</dbReference>
<dbReference type="PANTHER" id="PTHR11329">
    <property type="entry name" value="LEUKOCYTE CELL-DERIVED CHEMOTAXIN 2"/>
    <property type="match status" value="1"/>
</dbReference>
<evidence type="ECO:0000256" key="5">
    <source>
        <dbReference type="ARBA" id="ARBA00024361"/>
    </source>
</evidence>
<comment type="similarity">
    <text evidence="5">Belongs to the LECT2/MIM-1 family.</text>
</comment>
<keyword evidence="2" id="KW-0732">Signal</keyword>
<evidence type="ECO:0000256" key="3">
    <source>
        <dbReference type="ARBA" id="ARBA00022833"/>
    </source>
</evidence>
<dbReference type="InterPro" id="IPR016047">
    <property type="entry name" value="M23ase_b-sheet_dom"/>
</dbReference>
<organism evidence="7 8">
    <name type="scientific">Ditylenchus dipsaci</name>
    <dbReference type="NCBI Taxonomy" id="166011"/>
    <lineage>
        <taxon>Eukaryota</taxon>
        <taxon>Metazoa</taxon>
        <taxon>Ecdysozoa</taxon>
        <taxon>Nematoda</taxon>
        <taxon>Chromadorea</taxon>
        <taxon>Rhabditida</taxon>
        <taxon>Tylenchina</taxon>
        <taxon>Tylenchomorpha</taxon>
        <taxon>Sphaerularioidea</taxon>
        <taxon>Anguinidae</taxon>
        <taxon>Anguininae</taxon>
        <taxon>Ditylenchus</taxon>
    </lineage>
</organism>
<evidence type="ECO:0000256" key="4">
    <source>
        <dbReference type="ARBA" id="ARBA00023157"/>
    </source>
</evidence>
<sequence length="241" mass="27222">MKTICSNDARQFINQLKDCDDGFCGTYKGLRRNKQYVEAVDLSCNEGNAVYAPFDGEISYYQPFGQKKQLNWRGYYALISTVKLLKYGGKVTAGEKLGVAGNLDCFTSVRRSSSQNFVRVQLFRQGNPIDPTHHLIDCIRYNGVRGWELRCPVSGANEQSISSEEDELRAPQIYSPIDGNIIGRVRLDYSTGTYAGCGNEGLFIVGNGKWEDYEIRIYNVRFREDLGLGQNALNRANNRYC</sequence>
<keyword evidence="1" id="KW-0479">Metal-binding</keyword>
<evidence type="ECO:0000259" key="6">
    <source>
        <dbReference type="Pfam" id="PF01551"/>
    </source>
</evidence>
<keyword evidence="4" id="KW-1015">Disulfide bond</keyword>
<dbReference type="InterPro" id="IPR011055">
    <property type="entry name" value="Dup_hybrid_motif"/>
</dbReference>
<reference evidence="8" key="1">
    <citation type="submission" date="2022-11" db="UniProtKB">
        <authorList>
            <consortium name="WormBaseParasite"/>
        </authorList>
    </citation>
    <scope>IDENTIFICATION</scope>
</reference>
<protein>
    <submittedName>
        <fullName evidence="8">Peptidase M23 domain-containing protein</fullName>
    </submittedName>
</protein>
<accession>A0A915DFS9</accession>
<dbReference type="WBParaSite" id="jg18996">
    <property type="protein sequence ID" value="jg18996"/>
    <property type="gene ID" value="jg18996"/>
</dbReference>
<proteinExistence type="inferred from homology"/>
<evidence type="ECO:0000313" key="8">
    <source>
        <dbReference type="WBParaSite" id="jg18996"/>
    </source>
</evidence>
<dbReference type="AlphaFoldDB" id="A0A915DFS9"/>
<dbReference type="Proteomes" id="UP000887574">
    <property type="component" value="Unplaced"/>
</dbReference>
<keyword evidence="7" id="KW-1185">Reference proteome</keyword>
<dbReference type="PANTHER" id="PTHR11329:SF0">
    <property type="entry name" value="LEUKOCYTE CELL-DERIVED CHEMOTAXIN-2"/>
    <property type="match status" value="1"/>
</dbReference>